<evidence type="ECO:0000256" key="1">
    <source>
        <dbReference type="ARBA" id="ARBA00023015"/>
    </source>
</evidence>
<dbReference type="EMBL" id="RWKW01000056">
    <property type="protein sequence ID" value="RST85421.1"/>
    <property type="molecule type" value="Genomic_DNA"/>
</dbReference>
<protein>
    <submittedName>
        <fullName evidence="5">GntR family transcriptional regulator</fullName>
    </submittedName>
</protein>
<keyword evidence="2" id="KW-0238">DNA-binding</keyword>
<keyword evidence="6" id="KW-1185">Reference proteome</keyword>
<dbReference type="PROSITE" id="PS50949">
    <property type="entry name" value="HTH_GNTR"/>
    <property type="match status" value="1"/>
</dbReference>
<dbReference type="InterPro" id="IPR011663">
    <property type="entry name" value="UTRA"/>
</dbReference>
<reference evidence="5 6" key="1">
    <citation type="submission" date="2018-12" db="EMBL/GenBank/DDBJ databases">
        <title>Mesorhizobium carbonis sp. nov., isolated from coal mine water.</title>
        <authorList>
            <person name="Xin W."/>
            <person name="Xu Z."/>
            <person name="Xiang F."/>
            <person name="Zhang J."/>
            <person name="Xi L."/>
            <person name="Liu J."/>
        </authorList>
    </citation>
    <scope>NUCLEOTIDE SEQUENCE [LARGE SCALE GENOMIC DNA]</scope>
    <source>
        <strain evidence="5 6">B2.3</strain>
    </source>
</reference>
<evidence type="ECO:0000313" key="6">
    <source>
        <dbReference type="Proteomes" id="UP000278398"/>
    </source>
</evidence>
<dbReference type="SUPFAM" id="SSF46785">
    <property type="entry name" value="Winged helix' DNA-binding domain"/>
    <property type="match status" value="1"/>
</dbReference>
<dbReference type="AlphaFoldDB" id="A0A3R9YDX5"/>
<name>A0A3R9YDX5_9HYPH</name>
<dbReference type="InterPro" id="IPR000524">
    <property type="entry name" value="Tscrpt_reg_HTH_GntR"/>
</dbReference>
<dbReference type="OrthoDB" id="9028214at2"/>
<dbReference type="SMART" id="SM00866">
    <property type="entry name" value="UTRA"/>
    <property type="match status" value="1"/>
</dbReference>
<feature type="domain" description="HTH gntR-type" evidence="4">
    <location>
        <begin position="15"/>
        <end position="83"/>
    </location>
</feature>
<dbReference type="PANTHER" id="PTHR44846:SF1">
    <property type="entry name" value="MANNOSYL-D-GLYCERATE TRANSPORT_METABOLISM SYSTEM REPRESSOR MNGR-RELATED"/>
    <property type="match status" value="1"/>
</dbReference>
<dbReference type="Gene3D" id="3.40.1410.10">
    <property type="entry name" value="Chorismate lyase-like"/>
    <property type="match status" value="1"/>
</dbReference>
<dbReference type="SMART" id="SM00345">
    <property type="entry name" value="HTH_GNTR"/>
    <property type="match status" value="1"/>
</dbReference>
<dbReference type="InterPro" id="IPR036390">
    <property type="entry name" value="WH_DNA-bd_sf"/>
</dbReference>
<evidence type="ECO:0000313" key="5">
    <source>
        <dbReference type="EMBL" id="RST85421.1"/>
    </source>
</evidence>
<dbReference type="Pfam" id="PF00392">
    <property type="entry name" value="GntR"/>
    <property type="match status" value="1"/>
</dbReference>
<dbReference type="Pfam" id="PF07702">
    <property type="entry name" value="UTRA"/>
    <property type="match status" value="1"/>
</dbReference>
<dbReference type="CDD" id="cd07377">
    <property type="entry name" value="WHTH_GntR"/>
    <property type="match status" value="1"/>
</dbReference>
<gene>
    <name evidence="5" type="ORF">EJC49_16215</name>
</gene>
<sequence>MADTITEPAENPGDGPRYMRIQKVLEDRLTSGLYPAGSLMPTEIELAAEFNTSRFTIREALRYLREHGYVERRQGVGTRVISNSPHSTFFKSFGSLEELFQIAVETYYVILYTKRIVLDAELAELVGGLAGEEWFEVAGVRWTKPGGTPICYIQSYIPGRFEHLIPLLEGHQGPFFALLERHSDGMIEEAVQEIRALPMPAEIERQLGLAKGSWALQLLRRYLTDSGVLIASFNWHPADQMVYMMHIQRAKPTAE</sequence>
<dbReference type="InterPro" id="IPR050679">
    <property type="entry name" value="Bact_HTH_transcr_reg"/>
</dbReference>
<keyword evidence="1" id="KW-0805">Transcription regulation</keyword>
<dbReference type="GO" id="GO:0003700">
    <property type="term" value="F:DNA-binding transcription factor activity"/>
    <property type="evidence" value="ECO:0007669"/>
    <property type="project" value="InterPro"/>
</dbReference>
<dbReference type="GO" id="GO:0003677">
    <property type="term" value="F:DNA binding"/>
    <property type="evidence" value="ECO:0007669"/>
    <property type="project" value="UniProtKB-KW"/>
</dbReference>
<accession>A0A3R9YDX5</accession>
<evidence type="ECO:0000256" key="2">
    <source>
        <dbReference type="ARBA" id="ARBA00023125"/>
    </source>
</evidence>
<dbReference type="InterPro" id="IPR036388">
    <property type="entry name" value="WH-like_DNA-bd_sf"/>
</dbReference>
<dbReference type="PRINTS" id="PR00035">
    <property type="entry name" value="HTHGNTR"/>
</dbReference>
<dbReference type="PANTHER" id="PTHR44846">
    <property type="entry name" value="MANNOSYL-D-GLYCERATE TRANSPORT/METABOLISM SYSTEM REPRESSOR MNGR-RELATED"/>
    <property type="match status" value="1"/>
</dbReference>
<dbReference type="Proteomes" id="UP000278398">
    <property type="component" value="Unassembled WGS sequence"/>
</dbReference>
<keyword evidence="3" id="KW-0804">Transcription</keyword>
<evidence type="ECO:0000256" key="3">
    <source>
        <dbReference type="ARBA" id="ARBA00023163"/>
    </source>
</evidence>
<proteinExistence type="predicted"/>
<dbReference type="SUPFAM" id="SSF64288">
    <property type="entry name" value="Chorismate lyase-like"/>
    <property type="match status" value="1"/>
</dbReference>
<dbReference type="RefSeq" id="WP_126700977.1">
    <property type="nucleotide sequence ID" value="NZ_RWKW01000056.1"/>
</dbReference>
<comment type="caution">
    <text evidence="5">The sequence shown here is derived from an EMBL/GenBank/DDBJ whole genome shotgun (WGS) entry which is preliminary data.</text>
</comment>
<evidence type="ECO:0000259" key="4">
    <source>
        <dbReference type="PROSITE" id="PS50949"/>
    </source>
</evidence>
<organism evidence="5 6">
    <name type="scientific">Aquibium carbonis</name>
    <dbReference type="NCBI Taxonomy" id="2495581"/>
    <lineage>
        <taxon>Bacteria</taxon>
        <taxon>Pseudomonadati</taxon>
        <taxon>Pseudomonadota</taxon>
        <taxon>Alphaproteobacteria</taxon>
        <taxon>Hyphomicrobiales</taxon>
        <taxon>Phyllobacteriaceae</taxon>
        <taxon>Aquibium</taxon>
    </lineage>
</organism>
<dbReference type="InterPro" id="IPR028978">
    <property type="entry name" value="Chorismate_lyase_/UTRA_dom_sf"/>
</dbReference>
<dbReference type="Gene3D" id="1.10.10.10">
    <property type="entry name" value="Winged helix-like DNA-binding domain superfamily/Winged helix DNA-binding domain"/>
    <property type="match status" value="1"/>
</dbReference>
<dbReference type="GO" id="GO:0045892">
    <property type="term" value="P:negative regulation of DNA-templated transcription"/>
    <property type="evidence" value="ECO:0007669"/>
    <property type="project" value="TreeGrafter"/>
</dbReference>